<keyword evidence="3" id="KW-0731">Sigma factor</keyword>
<comment type="similarity">
    <text evidence="1">Belongs to the sigma-70 factor family. ECF subfamily.</text>
</comment>
<dbReference type="InterPro" id="IPR013325">
    <property type="entry name" value="RNA_pol_sigma_r2"/>
</dbReference>
<name>A0A543IW88_9ACTN</name>
<dbReference type="EMBL" id="VFPQ01000001">
    <property type="protein sequence ID" value="TQM74821.1"/>
    <property type="molecule type" value="Genomic_DNA"/>
</dbReference>
<organism evidence="8 9">
    <name type="scientific">Thermopolyspora flexuosa</name>
    <dbReference type="NCBI Taxonomy" id="103836"/>
    <lineage>
        <taxon>Bacteria</taxon>
        <taxon>Bacillati</taxon>
        <taxon>Actinomycetota</taxon>
        <taxon>Actinomycetes</taxon>
        <taxon>Streptosporangiales</taxon>
        <taxon>Streptosporangiaceae</taxon>
        <taxon>Thermopolyspora</taxon>
    </lineage>
</organism>
<proteinExistence type="inferred from homology"/>
<evidence type="ECO:0000256" key="6">
    <source>
        <dbReference type="SAM" id="MobiDB-lite"/>
    </source>
</evidence>
<dbReference type="InterPro" id="IPR036388">
    <property type="entry name" value="WH-like_DNA-bd_sf"/>
</dbReference>
<dbReference type="PANTHER" id="PTHR43133">
    <property type="entry name" value="RNA POLYMERASE ECF-TYPE SIGMA FACTO"/>
    <property type="match status" value="1"/>
</dbReference>
<gene>
    <name evidence="8" type="ORF">FHX40_1505</name>
</gene>
<keyword evidence="4" id="KW-0238">DNA-binding</keyword>
<dbReference type="Pfam" id="PF04542">
    <property type="entry name" value="Sigma70_r2"/>
    <property type="match status" value="1"/>
</dbReference>
<dbReference type="SUPFAM" id="SSF88659">
    <property type="entry name" value="Sigma3 and sigma4 domains of RNA polymerase sigma factors"/>
    <property type="match status" value="1"/>
</dbReference>
<evidence type="ECO:0000313" key="8">
    <source>
        <dbReference type="EMBL" id="TQM74821.1"/>
    </source>
</evidence>
<dbReference type="PANTHER" id="PTHR43133:SF8">
    <property type="entry name" value="RNA POLYMERASE SIGMA FACTOR HI_1459-RELATED"/>
    <property type="match status" value="1"/>
</dbReference>
<dbReference type="RefSeq" id="WP_211350189.1">
    <property type="nucleotide sequence ID" value="NZ_BMPV01000003.1"/>
</dbReference>
<accession>A0A543IW88</accession>
<dbReference type="Proteomes" id="UP000319213">
    <property type="component" value="Unassembled WGS sequence"/>
</dbReference>
<evidence type="ECO:0000256" key="3">
    <source>
        <dbReference type="ARBA" id="ARBA00023082"/>
    </source>
</evidence>
<evidence type="ECO:0000313" key="9">
    <source>
        <dbReference type="Proteomes" id="UP000319213"/>
    </source>
</evidence>
<dbReference type="InterPro" id="IPR039425">
    <property type="entry name" value="RNA_pol_sigma-70-like"/>
</dbReference>
<reference evidence="8 9" key="1">
    <citation type="submission" date="2019-06" db="EMBL/GenBank/DDBJ databases">
        <title>Sequencing the genomes of 1000 actinobacteria strains.</title>
        <authorList>
            <person name="Klenk H.-P."/>
        </authorList>
    </citation>
    <scope>NUCLEOTIDE SEQUENCE [LARGE SCALE GENOMIC DNA]</scope>
    <source>
        <strain evidence="8 9">DSM 43186</strain>
    </source>
</reference>
<evidence type="ECO:0000256" key="4">
    <source>
        <dbReference type="ARBA" id="ARBA00023125"/>
    </source>
</evidence>
<dbReference type="SUPFAM" id="SSF88946">
    <property type="entry name" value="Sigma2 domain of RNA polymerase sigma factors"/>
    <property type="match status" value="1"/>
</dbReference>
<dbReference type="Gene3D" id="1.10.10.10">
    <property type="entry name" value="Winged helix-like DNA-binding domain superfamily/Winged helix DNA-binding domain"/>
    <property type="match status" value="1"/>
</dbReference>
<dbReference type="InterPro" id="IPR013324">
    <property type="entry name" value="RNA_pol_sigma_r3/r4-like"/>
</dbReference>
<dbReference type="GO" id="GO:0003677">
    <property type="term" value="F:DNA binding"/>
    <property type="evidence" value="ECO:0007669"/>
    <property type="project" value="UniProtKB-KW"/>
</dbReference>
<evidence type="ECO:0000259" key="7">
    <source>
        <dbReference type="Pfam" id="PF04542"/>
    </source>
</evidence>
<evidence type="ECO:0000256" key="2">
    <source>
        <dbReference type="ARBA" id="ARBA00023015"/>
    </source>
</evidence>
<feature type="domain" description="RNA polymerase sigma-70 region 2" evidence="7">
    <location>
        <begin position="121"/>
        <end position="188"/>
    </location>
</feature>
<feature type="region of interest" description="Disordered" evidence="6">
    <location>
        <begin position="48"/>
        <end position="73"/>
    </location>
</feature>
<dbReference type="NCBIfam" id="TIGR02937">
    <property type="entry name" value="sigma70-ECF"/>
    <property type="match status" value="1"/>
</dbReference>
<evidence type="ECO:0000256" key="5">
    <source>
        <dbReference type="ARBA" id="ARBA00023163"/>
    </source>
</evidence>
<dbReference type="InterPro" id="IPR007627">
    <property type="entry name" value="RNA_pol_sigma70_r2"/>
</dbReference>
<sequence>MDSDSVSGPISDPCRDQVGGTIGGPDGRAIDGTIEACFGGAGGGSAGDGAVGAAAAGPHDAVRDGPRADPDEAIDDAAEEPVDGVIDGAVDGDESCGPRGGAVSALVNAAARGDAAAWEALVERFSPLVWSVIRAHRLSESDVEDVWQITWFRLTANLQKIKDPERVGSWLASTARHEALRALRWSRRVTPVDDVDTVSPWVNHHSPEQAMLESERAAAEADRLRRLGEAFETLSDRCRRLLRLLMATPPPSYQEISEALGMPVGSIGPTRARCLDCLRRAMAGEPPRHRRRRAR</sequence>
<evidence type="ECO:0000256" key="1">
    <source>
        <dbReference type="ARBA" id="ARBA00010641"/>
    </source>
</evidence>
<dbReference type="GO" id="GO:0006352">
    <property type="term" value="P:DNA-templated transcription initiation"/>
    <property type="evidence" value="ECO:0007669"/>
    <property type="project" value="InterPro"/>
</dbReference>
<keyword evidence="2" id="KW-0805">Transcription regulation</keyword>
<dbReference type="GO" id="GO:0016987">
    <property type="term" value="F:sigma factor activity"/>
    <property type="evidence" value="ECO:0007669"/>
    <property type="project" value="UniProtKB-KW"/>
</dbReference>
<dbReference type="Gene3D" id="1.10.1740.10">
    <property type="match status" value="1"/>
</dbReference>
<comment type="caution">
    <text evidence="8">The sequence shown here is derived from an EMBL/GenBank/DDBJ whole genome shotgun (WGS) entry which is preliminary data.</text>
</comment>
<protein>
    <submittedName>
        <fullName evidence="8">RNA polymerase sigma factor (Sigma-70 family)</fullName>
    </submittedName>
</protein>
<keyword evidence="9" id="KW-1185">Reference proteome</keyword>
<dbReference type="InterPro" id="IPR014284">
    <property type="entry name" value="RNA_pol_sigma-70_dom"/>
</dbReference>
<feature type="compositionally biased region" description="Basic and acidic residues" evidence="6">
    <location>
        <begin position="60"/>
        <end position="70"/>
    </location>
</feature>
<dbReference type="AlphaFoldDB" id="A0A543IW88"/>
<feature type="region of interest" description="Disordered" evidence="6">
    <location>
        <begin position="1"/>
        <end position="29"/>
    </location>
</feature>
<keyword evidence="5" id="KW-0804">Transcription</keyword>